<accession>A0A1E7N598</accession>
<keyword evidence="3" id="KW-1185">Reference proteome</keyword>
<dbReference type="EMBL" id="JPRF03000032">
    <property type="protein sequence ID" value="OEV35865.1"/>
    <property type="molecule type" value="Genomic_DNA"/>
</dbReference>
<gene>
    <name evidence="2" type="ORF">HS99_0008365</name>
</gene>
<comment type="caution">
    <text evidence="2">The sequence shown here is derived from an EMBL/GenBank/DDBJ whole genome shotgun (WGS) entry which is preliminary data.</text>
</comment>
<feature type="region of interest" description="Disordered" evidence="1">
    <location>
        <begin position="28"/>
        <end position="147"/>
    </location>
</feature>
<dbReference type="Proteomes" id="UP000037395">
    <property type="component" value="Unassembled WGS sequence"/>
</dbReference>
<feature type="compositionally biased region" description="Basic residues" evidence="1">
    <location>
        <begin position="136"/>
        <end position="147"/>
    </location>
</feature>
<sequence>MSITSYNPADPADLVVAVEAPGAEAVRAAVGRARAPARPFEPDEPYRPRGGHAGHQGGVAPFEPPVLDLPPRVGGQRQPARPQRVGHVGQHPEQHRHHREVAVEVADEGVQPGPRRPAGSRPVRAPARRPSAGSPRRSRRTRRSWPR</sequence>
<feature type="compositionally biased region" description="Low complexity" evidence="1">
    <location>
        <begin position="28"/>
        <end position="38"/>
    </location>
</feature>
<organism evidence="2 3">
    <name type="scientific">Kitasatospora aureofaciens</name>
    <name type="common">Streptomyces aureofaciens</name>
    <dbReference type="NCBI Taxonomy" id="1894"/>
    <lineage>
        <taxon>Bacteria</taxon>
        <taxon>Bacillati</taxon>
        <taxon>Actinomycetota</taxon>
        <taxon>Actinomycetes</taxon>
        <taxon>Kitasatosporales</taxon>
        <taxon>Streptomycetaceae</taxon>
        <taxon>Kitasatospora</taxon>
    </lineage>
</organism>
<dbReference type="AlphaFoldDB" id="A0A1E7N598"/>
<feature type="compositionally biased region" description="Low complexity" evidence="1">
    <location>
        <begin position="112"/>
        <end position="135"/>
    </location>
</feature>
<evidence type="ECO:0000313" key="3">
    <source>
        <dbReference type="Proteomes" id="UP000037395"/>
    </source>
</evidence>
<reference evidence="2" key="1">
    <citation type="submission" date="2016-08" db="EMBL/GenBank/DDBJ databases">
        <title>Sequencing, Assembly and Comparative Genomics of S. aureofaciens ATCC 10762.</title>
        <authorList>
            <person name="Gradnigo J.S."/>
            <person name="Johnson N."/>
            <person name="Somerville G.A."/>
        </authorList>
    </citation>
    <scope>NUCLEOTIDE SEQUENCE [LARGE SCALE GENOMIC DNA]</scope>
    <source>
        <strain evidence="2">ATCC 10762</strain>
    </source>
</reference>
<name>A0A1E7N598_KITAU</name>
<evidence type="ECO:0000313" key="2">
    <source>
        <dbReference type="EMBL" id="OEV35865.1"/>
    </source>
</evidence>
<evidence type="ECO:0000256" key="1">
    <source>
        <dbReference type="SAM" id="MobiDB-lite"/>
    </source>
</evidence>
<protein>
    <submittedName>
        <fullName evidence="2">Uncharacterized protein</fullName>
    </submittedName>
</protein>
<proteinExistence type="predicted"/>